<dbReference type="Gene3D" id="1.10.10.10">
    <property type="entry name" value="Winged helix-like DNA-binding domain superfamily/Winged helix DNA-binding domain"/>
    <property type="match status" value="1"/>
</dbReference>
<evidence type="ECO:0000256" key="2">
    <source>
        <dbReference type="ARBA" id="ARBA00022741"/>
    </source>
</evidence>
<proteinExistence type="inferred from homology"/>
<accession>A0AA49Q559</accession>
<dbReference type="Gene3D" id="3.40.50.300">
    <property type="entry name" value="P-loop containing nucleotide triphosphate hydrolases"/>
    <property type="match status" value="1"/>
</dbReference>
<keyword evidence="4" id="KW-0238">DNA-binding</keyword>
<dbReference type="InterPro" id="IPR050206">
    <property type="entry name" value="FtsK/SpoIIIE/SftA"/>
</dbReference>
<sequence>MPRKPALDELPPADSPLAPKARRTRVRKDAADATADASPSTRSGADVPTGSDAGAGAGAGEPTKGSRLKSEVAGIVLLLGSLFIAGALIFGRTPAYSESCSVAGGAFGPVGGCIRWSVLGLVGALAAVIVPLIPAVHGLRLLGRLEESEDQRFLFFTIGLAALIPVAAGLARLDAVPPGTADILTGLWGSFAAYYLTQVIGFAGAWIVVAIGFSALAAVTIGWNPVRALLNIGRSKNGVHHEVTKDTKDQLTQAEVLEPDAAAMPSVDLSLMGLDPKPVAREPEPPRVETPIDTLVEESEDDPQLALKGSKAKGGKKKASRDDESDADAVAAPAARGKTNVPDPDELPSIELLTPPPPRNEAANKAALDAMGAKLIESLGTFKVSGTLTGRTSGPTVTQYEIEPAPGVKVRQFANLANDLALAMRAPSIRIVAPIPGKGAVGVEVPNPTPEMVAFREMLESKDYQGKPMALPIGLGRDLEGRPVIADLAKMPHLLIAGATGSGKSVCVNTIITSLIYRHTPKTLRFLMVDPKMVELSVYNVLPHLRHKVVTDNRDAASVLKWAVLEMQERYALLAENGARNIQDFNQKVRDGHELKKPKDPNVGFEDRTYTGGILPYIVVVIDELADLMMTVAAEVETPLAMLAQKARAIGIHLILATQRPSVNVITGLIKANFPSRIAFRVASQIDSRTILDGMGAESLLGNGDMLFIPPGKSEPSRLQGAFLSNDDTERLVSWYRERKEARKAALEAQGLMVSDSTPEDDILAKVKAMEALEAGGGEEAAEDVGDRDKLFREAAEVCIQHQGGSTSLLQRRLKIGYGRAARIIDQLHLAGVLGPPDGSKPRDVLVGLEDLDRIAGDRAA</sequence>
<accession>A0AA49K0W5</accession>
<dbReference type="InterPro" id="IPR002543">
    <property type="entry name" value="FtsK_dom"/>
</dbReference>
<dbReference type="AlphaFoldDB" id="A0AA49K0W5"/>
<dbReference type="Pfam" id="PF17854">
    <property type="entry name" value="FtsK_alpha"/>
    <property type="match status" value="1"/>
</dbReference>
<feature type="compositionally biased region" description="Basic and acidic residues" evidence="6">
    <location>
        <begin position="278"/>
        <end position="287"/>
    </location>
</feature>
<dbReference type="InterPro" id="IPR036390">
    <property type="entry name" value="WH_DNA-bd_sf"/>
</dbReference>
<keyword evidence="7" id="KW-1133">Transmembrane helix</keyword>
<dbReference type="SMART" id="SM00843">
    <property type="entry name" value="Ftsk_gamma"/>
    <property type="match status" value="1"/>
</dbReference>
<dbReference type="RefSeq" id="WP_367885369.1">
    <property type="nucleotide sequence ID" value="NZ_CP130612.1"/>
</dbReference>
<reference evidence="10" key="1">
    <citation type="submission" date="2023-07" db="EMBL/GenBank/DDBJ databases">
        <authorList>
            <person name="Haufschild T."/>
            <person name="Kallscheuer N."/>
            <person name="Hammer J."/>
            <person name="Kohn T."/>
            <person name="Kabuu M."/>
            <person name="Jogler M."/>
            <person name="Wohfarth N."/>
            <person name="Heuer A."/>
            <person name="Rohde M."/>
            <person name="van Teeseling M.C.F."/>
            <person name="Jogler C."/>
        </authorList>
    </citation>
    <scope>NUCLEOTIDE SEQUENCE</scope>
    <source>
        <strain evidence="9">Strain 138</strain>
        <strain evidence="10">Strain 318</strain>
    </source>
</reference>
<evidence type="ECO:0000256" key="7">
    <source>
        <dbReference type="SAM" id="Phobius"/>
    </source>
</evidence>
<dbReference type="Pfam" id="PF01580">
    <property type="entry name" value="FtsK_SpoIIIE"/>
    <property type="match status" value="1"/>
</dbReference>
<dbReference type="EMBL" id="CP130613">
    <property type="protein sequence ID" value="WKW15398.1"/>
    <property type="molecule type" value="Genomic_DNA"/>
</dbReference>
<dbReference type="Pfam" id="PF09397">
    <property type="entry name" value="FtsK_gamma"/>
    <property type="match status" value="1"/>
</dbReference>
<keyword evidence="11" id="KW-1185">Reference proteome</keyword>
<dbReference type="PANTHER" id="PTHR22683:SF41">
    <property type="entry name" value="DNA TRANSLOCASE FTSK"/>
    <property type="match status" value="1"/>
</dbReference>
<dbReference type="GO" id="GO:0003677">
    <property type="term" value="F:DNA binding"/>
    <property type="evidence" value="ECO:0007669"/>
    <property type="project" value="UniProtKB-KW"/>
</dbReference>
<dbReference type="Proteomes" id="UP001229955">
    <property type="component" value="Chromosome"/>
</dbReference>
<dbReference type="SUPFAM" id="SSF46785">
    <property type="entry name" value="Winged helix' DNA-binding domain"/>
    <property type="match status" value="1"/>
</dbReference>
<dbReference type="EMBL" id="CP130612">
    <property type="protein sequence ID" value="WKW12491.1"/>
    <property type="molecule type" value="Genomic_DNA"/>
</dbReference>
<gene>
    <name evidence="9" type="ORF">Strain138_001784</name>
    <name evidence="10" type="ORF">Strain318_001783</name>
</gene>
<feature type="compositionally biased region" description="Low complexity" evidence="6">
    <location>
        <begin position="32"/>
        <end position="43"/>
    </location>
</feature>
<evidence type="ECO:0000259" key="8">
    <source>
        <dbReference type="PROSITE" id="PS50901"/>
    </source>
</evidence>
<dbReference type="InterPro" id="IPR003593">
    <property type="entry name" value="AAA+_ATPase"/>
</dbReference>
<feature type="region of interest" description="Disordered" evidence="6">
    <location>
        <begin position="1"/>
        <end position="65"/>
    </location>
</feature>
<feature type="binding site" evidence="5">
    <location>
        <begin position="498"/>
        <end position="505"/>
    </location>
    <ligand>
        <name>ATP</name>
        <dbReference type="ChEBI" id="CHEBI:30616"/>
    </ligand>
</feature>
<evidence type="ECO:0000256" key="4">
    <source>
        <dbReference type="ARBA" id="ARBA00023125"/>
    </source>
</evidence>
<feature type="transmembrane region" description="Helical" evidence="7">
    <location>
        <begin position="153"/>
        <end position="173"/>
    </location>
</feature>
<evidence type="ECO:0000256" key="6">
    <source>
        <dbReference type="SAM" id="MobiDB-lite"/>
    </source>
</evidence>
<evidence type="ECO:0000256" key="1">
    <source>
        <dbReference type="ARBA" id="ARBA00006474"/>
    </source>
</evidence>
<keyword evidence="7" id="KW-0812">Transmembrane</keyword>
<evidence type="ECO:0000313" key="9">
    <source>
        <dbReference type="EMBL" id="WKW12491.1"/>
    </source>
</evidence>
<feature type="transmembrane region" description="Helical" evidence="7">
    <location>
        <begin position="72"/>
        <end position="94"/>
    </location>
</feature>
<dbReference type="InterPro" id="IPR041027">
    <property type="entry name" value="FtsK_alpha"/>
</dbReference>
<dbReference type="PROSITE" id="PS50901">
    <property type="entry name" value="FTSK"/>
    <property type="match status" value="1"/>
</dbReference>
<feature type="region of interest" description="Disordered" evidence="6">
    <location>
        <begin position="273"/>
        <end position="358"/>
    </location>
</feature>
<feature type="transmembrane region" description="Helical" evidence="7">
    <location>
        <begin position="114"/>
        <end position="133"/>
    </location>
</feature>
<dbReference type="KEGG" id="pspc:Strain318_001783"/>
<evidence type="ECO:0000256" key="5">
    <source>
        <dbReference type="PROSITE-ProRule" id="PRU00289"/>
    </source>
</evidence>
<evidence type="ECO:0000256" key="3">
    <source>
        <dbReference type="ARBA" id="ARBA00022840"/>
    </source>
</evidence>
<dbReference type="PANTHER" id="PTHR22683">
    <property type="entry name" value="SPORULATION PROTEIN RELATED"/>
    <property type="match status" value="1"/>
</dbReference>
<feature type="transmembrane region" description="Helical" evidence="7">
    <location>
        <begin position="193"/>
        <end position="226"/>
    </location>
</feature>
<dbReference type="InterPro" id="IPR018541">
    <property type="entry name" value="Ftsk_gamma"/>
</dbReference>
<dbReference type="InterPro" id="IPR027417">
    <property type="entry name" value="P-loop_NTPase"/>
</dbReference>
<dbReference type="Gene3D" id="3.30.980.40">
    <property type="match status" value="1"/>
</dbReference>
<dbReference type="SMART" id="SM00382">
    <property type="entry name" value="AAA"/>
    <property type="match status" value="1"/>
</dbReference>
<protein>
    <submittedName>
        <fullName evidence="10">DNA translocase FtsK</fullName>
    </submittedName>
</protein>
<organism evidence="10 11">
    <name type="scientific">Pseudogemmatithrix spongiicola</name>
    <dbReference type="NCBI Taxonomy" id="3062599"/>
    <lineage>
        <taxon>Bacteria</taxon>
        <taxon>Pseudomonadati</taxon>
        <taxon>Gemmatimonadota</taxon>
        <taxon>Gemmatimonadia</taxon>
        <taxon>Gemmatimonadales</taxon>
        <taxon>Gemmatimonadaceae</taxon>
        <taxon>Pseudogemmatithrix</taxon>
    </lineage>
</organism>
<keyword evidence="2 5" id="KW-0547">Nucleotide-binding</keyword>
<dbReference type="GO" id="GO:0005524">
    <property type="term" value="F:ATP binding"/>
    <property type="evidence" value="ECO:0007669"/>
    <property type="project" value="UniProtKB-UniRule"/>
</dbReference>
<keyword evidence="7" id="KW-0472">Membrane</keyword>
<feature type="compositionally biased region" description="Basic residues" evidence="6">
    <location>
        <begin position="310"/>
        <end position="319"/>
    </location>
</feature>
<keyword evidence="3 5" id="KW-0067">ATP-binding</keyword>
<dbReference type="InterPro" id="IPR036388">
    <property type="entry name" value="WH-like_DNA-bd_sf"/>
</dbReference>
<evidence type="ECO:0000313" key="10">
    <source>
        <dbReference type="EMBL" id="WKW15398.1"/>
    </source>
</evidence>
<name>A0AA49K0W5_9BACT</name>
<feature type="domain" description="FtsK" evidence="8">
    <location>
        <begin position="481"/>
        <end position="689"/>
    </location>
</feature>
<dbReference type="SUPFAM" id="SSF52540">
    <property type="entry name" value="P-loop containing nucleoside triphosphate hydrolases"/>
    <property type="match status" value="1"/>
</dbReference>
<evidence type="ECO:0000313" key="11">
    <source>
        <dbReference type="Proteomes" id="UP001229955"/>
    </source>
</evidence>
<comment type="similarity">
    <text evidence="1">Belongs to the FtsK/SpoIIIE/SftA family.</text>
</comment>